<evidence type="ECO:0000313" key="2">
    <source>
        <dbReference type="Proteomes" id="UP000032675"/>
    </source>
</evidence>
<gene>
    <name evidence="1" type="ORF">Geu3261_0093_016</name>
</gene>
<dbReference type="EMBL" id="BANI01000086">
    <property type="protein sequence ID" value="GAN96733.1"/>
    <property type="molecule type" value="Genomic_DNA"/>
</dbReference>
<reference evidence="1 2" key="1">
    <citation type="submission" date="2012-11" db="EMBL/GenBank/DDBJ databases">
        <title>Whole genome sequence of Gluconacetobacter europaeus NBRC3261.</title>
        <authorList>
            <person name="Azuma Y."/>
            <person name="Higashiura N."/>
            <person name="Hirakawa H."/>
            <person name="Matsushita K."/>
        </authorList>
    </citation>
    <scope>NUCLEOTIDE SEQUENCE [LARGE SCALE GENOMIC DNA]</scope>
    <source>
        <strain evidence="1 2">NBRC 3261</strain>
    </source>
</reference>
<dbReference type="Proteomes" id="UP000032675">
    <property type="component" value="Unassembled WGS sequence"/>
</dbReference>
<sequence>MADTTINLADWILPGVLGSLDAVPEEIRGTMTVTKLRALLRLCVVTDDETGQPPADYRPIQDAGRLLALSRGREPLVRNVVGEDGQLVGFRLTGDGQAFAGAVRDFFEAALP</sequence>
<evidence type="ECO:0000313" key="1">
    <source>
        <dbReference type="EMBL" id="GAN96733.1"/>
    </source>
</evidence>
<dbReference type="AlphaFoldDB" id="A0A0D6Q0C2"/>
<proteinExistence type="predicted"/>
<protein>
    <submittedName>
        <fullName evidence="1">Uncharacterized protein</fullName>
    </submittedName>
</protein>
<organism evidence="1 2">
    <name type="scientific">Komagataeibacter europaeus NBRC 3261</name>
    <dbReference type="NCBI Taxonomy" id="1234669"/>
    <lineage>
        <taxon>Bacteria</taxon>
        <taxon>Pseudomonadati</taxon>
        <taxon>Pseudomonadota</taxon>
        <taxon>Alphaproteobacteria</taxon>
        <taxon>Acetobacterales</taxon>
        <taxon>Acetobacteraceae</taxon>
        <taxon>Komagataeibacter</taxon>
    </lineage>
</organism>
<dbReference type="RefSeq" id="WP_048851449.1">
    <property type="nucleotide sequence ID" value="NZ_BANI01000086.1"/>
</dbReference>
<accession>A0A0D6Q0C2</accession>
<comment type="caution">
    <text evidence="1">The sequence shown here is derived from an EMBL/GenBank/DDBJ whole genome shotgun (WGS) entry which is preliminary data.</text>
</comment>
<name>A0A0D6Q0C2_KOMEU</name>